<sequence length="57" mass="6835">MQITRPCEICVQLKCIYNVNLLFFILFFFKVPPSVGLVFNFTHEPRTPRHKRKRPLT</sequence>
<keyword evidence="1" id="KW-1133">Transmembrane helix</keyword>
<proteinExistence type="predicted"/>
<evidence type="ECO:0000256" key="1">
    <source>
        <dbReference type="SAM" id="Phobius"/>
    </source>
</evidence>
<reference evidence="2" key="1">
    <citation type="submission" date="2014-11" db="EMBL/GenBank/DDBJ databases">
        <authorList>
            <person name="Amaro Gonzalez C."/>
        </authorList>
    </citation>
    <scope>NUCLEOTIDE SEQUENCE</scope>
</reference>
<dbReference type="EMBL" id="GBXM01068843">
    <property type="protein sequence ID" value="JAH39734.1"/>
    <property type="molecule type" value="Transcribed_RNA"/>
</dbReference>
<keyword evidence="1" id="KW-0812">Transmembrane</keyword>
<organism evidence="2">
    <name type="scientific">Anguilla anguilla</name>
    <name type="common">European freshwater eel</name>
    <name type="synonym">Muraena anguilla</name>
    <dbReference type="NCBI Taxonomy" id="7936"/>
    <lineage>
        <taxon>Eukaryota</taxon>
        <taxon>Metazoa</taxon>
        <taxon>Chordata</taxon>
        <taxon>Craniata</taxon>
        <taxon>Vertebrata</taxon>
        <taxon>Euteleostomi</taxon>
        <taxon>Actinopterygii</taxon>
        <taxon>Neopterygii</taxon>
        <taxon>Teleostei</taxon>
        <taxon>Anguilliformes</taxon>
        <taxon>Anguillidae</taxon>
        <taxon>Anguilla</taxon>
    </lineage>
</organism>
<feature type="transmembrane region" description="Helical" evidence="1">
    <location>
        <begin position="21"/>
        <end position="42"/>
    </location>
</feature>
<dbReference type="AlphaFoldDB" id="A0A0E9SEG5"/>
<keyword evidence="1" id="KW-0472">Membrane</keyword>
<protein>
    <submittedName>
        <fullName evidence="2">Uncharacterized protein</fullName>
    </submittedName>
</protein>
<name>A0A0E9SEG5_ANGAN</name>
<reference evidence="2" key="2">
    <citation type="journal article" date="2015" name="Fish Shellfish Immunol.">
        <title>Early steps in the European eel (Anguilla anguilla)-Vibrio vulnificus interaction in the gills: Role of the RtxA13 toxin.</title>
        <authorList>
            <person name="Callol A."/>
            <person name="Pajuelo D."/>
            <person name="Ebbesson L."/>
            <person name="Teles M."/>
            <person name="MacKenzie S."/>
            <person name="Amaro C."/>
        </authorList>
    </citation>
    <scope>NUCLEOTIDE SEQUENCE</scope>
</reference>
<accession>A0A0E9SEG5</accession>
<evidence type="ECO:0000313" key="2">
    <source>
        <dbReference type="EMBL" id="JAH39734.1"/>
    </source>
</evidence>